<evidence type="ECO:0000313" key="1">
    <source>
        <dbReference type="EMBL" id="MCI2229581.1"/>
    </source>
</evidence>
<organism evidence="1 2">
    <name type="scientific">Polaribacter marinus</name>
    <dbReference type="NCBI Taxonomy" id="2916838"/>
    <lineage>
        <taxon>Bacteria</taxon>
        <taxon>Pseudomonadati</taxon>
        <taxon>Bacteroidota</taxon>
        <taxon>Flavobacteriia</taxon>
        <taxon>Flavobacteriales</taxon>
        <taxon>Flavobacteriaceae</taxon>
    </lineage>
</organism>
<comment type="caution">
    <text evidence="1">The sequence shown here is derived from an EMBL/GenBank/DDBJ whole genome shotgun (WGS) entry which is preliminary data.</text>
</comment>
<dbReference type="RefSeq" id="WP_242178707.1">
    <property type="nucleotide sequence ID" value="NZ_JAKQYM010000007.1"/>
</dbReference>
<accession>A0A9X1VNV8</accession>
<evidence type="ECO:0000313" key="2">
    <source>
        <dbReference type="Proteomes" id="UP001139369"/>
    </source>
</evidence>
<protein>
    <submittedName>
        <fullName evidence="1">Uncharacterized protein</fullName>
    </submittedName>
</protein>
<reference evidence="1" key="1">
    <citation type="submission" date="2022-02" db="EMBL/GenBank/DDBJ databases">
        <title>Polaribacter sp. MSW13, isolated from seawater.</title>
        <authorList>
            <person name="Kristyanto S."/>
            <person name="Jung J."/>
            <person name="Jeon C.O."/>
        </authorList>
    </citation>
    <scope>NUCLEOTIDE SEQUENCE</scope>
    <source>
        <strain evidence="1">MSW13</strain>
    </source>
</reference>
<keyword evidence="2" id="KW-1185">Reference proteome</keyword>
<dbReference type="EMBL" id="JAKQYM010000007">
    <property type="protein sequence ID" value="MCI2229581.1"/>
    <property type="molecule type" value="Genomic_DNA"/>
</dbReference>
<dbReference type="AlphaFoldDB" id="A0A9X1VNV8"/>
<sequence>MAKKTSQQIANEAFQNSKDLDKVFVTSDGYPFATENAANLHKNTSGKKALKIYPFTRPEMVSKPATNKVTDAKPVKLDKLKLDELRAVATKEGIRFEDKATKAQLIADIEKVRTEKTSK</sequence>
<proteinExistence type="predicted"/>
<gene>
    <name evidence="1" type="ORF">MC378_10415</name>
</gene>
<name>A0A9X1VNV8_9FLAO</name>
<dbReference type="Proteomes" id="UP001139369">
    <property type="component" value="Unassembled WGS sequence"/>
</dbReference>